<organism evidence="1 2">
    <name type="scientific">Candidatus Flavonifractor intestinipullorum</name>
    <dbReference type="NCBI Taxonomy" id="2838587"/>
    <lineage>
        <taxon>Bacteria</taxon>
        <taxon>Bacillati</taxon>
        <taxon>Bacillota</taxon>
        <taxon>Clostridia</taxon>
        <taxon>Eubacteriales</taxon>
        <taxon>Oscillospiraceae</taxon>
        <taxon>Flavonifractor</taxon>
    </lineage>
</organism>
<reference evidence="1" key="1">
    <citation type="journal article" date="2021" name="PeerJ">
        <title>Extensive microbial diversity within the chicken gut microbiome revealed by metagenomics and culture.</title>
        <authorList>
            <person name="Gilroy R."/>
            <person name="Ravi A."/>
            <person name="Getino M."/>
            <person name="Pursley I."/>
            <person name="Horton D.L."/>
            <person name="Alikhan N.F."/>
            <person name="Baker D."/>
            <person name="Gharbi K."/>
            <person name="Hall N."/>
            <person name="Watson M."/>
            <person name="Adriaenssens E.M."/>
            <person name="Foster-Nyarko E."/>
            <person name="Jarju S."/>
            <person name="Secka A."/>
            <person name="Antonio M."/>
            <person name="Oren A."/>
            <person name="Chaudhuri R.R."/>
            <person name="La Ragione R."/>
            <person name="Hildebrand F."/>
            <person name="Pallen M.J."/>
        </authorList>
    </citation>
    <scope>NUCLEOTIDE SEQUENCE</scope>
    <source>
        <strain evidence="1">CHK189-11263</strain>
    </source>
</reference>
<accession>A0A9D2MB00</accession>
<reference evidence="1" key="2">
    <citation type="submission" date="2021-04" db="EMBL/GenBank/DDBJ databases">
        <authorList>
            <person name="Gilroy R."/>
        </authorList>
    </citation>
    <scope>NUCLEOTIDE SEQUENCE</scope>
    <source>
        <strain evidence="1">CHK189-11263</strain>
    </source>
</reference>
<evidence type="ECO:0000313" key="1">
    <source>
        <dbReference type="EMBL" id="HJB57317.1"/>
    </source>
</evidence>
<gene>
    <name evidence="1" type="ORF">H9714_07185</name>
</gene>
<evidence type="ECO:0000313" key="2">
    <source>
        <dbReference type="Proteomes" id="UP000824208"/>
    </source>
</evidence>
<proteinExistence type="predicted"/>
<sequence>MQKVPSKDQKKVPETSVIPVSELRKHWKYEKIEGGGVRILGYKGAETQVVVPSKIGKEPVKEIGHHAFSPDASYLTSEIRERRKHLVSIAIPKGVVKIGAGAFCNCSNLAEIILPEGLKQIGFIDLNWITGMQGVFCNCKSLTHVTIPKSVTKIGNCTFCGCTALVSLTFLGKSVNISIFADIDLHNSPSLTIYAPAGSSAEECAEKYHIPFIAE</sequence>
<dbReference type="Gene3D" id="3.80.10.10">
    <property type="entry name" value="Ribonuclease Inhibitor"/>
    <property type="match status" value="1"/>
</dbReference>
<dbReference type="InterPro" id="IPR032675">
    <property type="entry name" value="LRR_dom_sf"/>
</dbReference>
<dbReference type="AlphaFoldDB" id="A0A9D2MB00"/>
<dbReference type="PANTHER" id="PTHR45661:SF3">
    <property type="entry name" value="IG-LIKE DOMAIN-CONTAINING PROTEIN"/>
    <property type="match status" value="1"/>
</dbReference>
<dbReference type="Proteomes" id="UP000824208">
    <property type="component" value="Unassembled WGS sequence"/>
</dbReference>
<name>A0A9D2MB00_9FIRM</name>
<dbReference type="PANTHER" id="PTHR45661">
    <property type="entry name" value="SURFACE ANTIGEN"/>
    <property type="match status" value="1"/>
</dbReference>
<dbReference type="EMBL" id="DWYC01000060">
    <property type="protein sequence ID" value="HJB57317.1"/>
    <property type="molecule type" value="Genomic_DNA"/>
</dbReference>
<dbReference type="SUPFAM" id="SSF52058">
    <property type="entry name" value="L domain-like"/>
    <property type="match status" value="1"/>
</dbReference>
<protein>
    <submittedName>
        <fullName evidence="1">Leucine-rich repeat domain-containing protein</fullName>
    </submittedName>
</protein>
<dbReference type="InterPro" id="IPR053139">
    <property type="entry name" value="Surface_bspA-like"/>
</dbReference>
<dbReference type="Pfam" id="PF13306">
    <property type="entry name" value="LRR_5"/>
    <property type="match status" value="2"/>
</dbReference>
<dbReference type="InterPro" id="IPR026906">
    <property type="entry name" value="LRR_5"/>
</dbReference>
<comment type="caution">
    <text evidence="1">The sequence shown here is derived from an EMBL/GenBank/DDBJ whole genome shotgun (WGS) entry which is preliminary data.</text>
</comment>